<dbReference type="SUPFAM" id="SSF103107">
    <property type="entry name" value="Hypothetical protein c14orf129, hspc210"/>
    <property type="match status" value="1"/>
</dbReference>
<proteinExistence type="predicted"/>
<gene>
    <name evidence="2" type="ORF">EIP91_001189</name>
</gene>
<comment type="caution">
    <text evidence="2">The sequence shown here is derived from an EMBL/GenBank/DDBJ whole genome shotgun (WGS) entry which is preliminary data.</text>
</comment>
<dbReference type="Gene3D" id="3.30.2280.10">
    <property type="entry name" value="Hypothetical protein (hspc210)"/>
    <property type="match status" value="1"/>
</dbReference>
<dbReference type="EMBL" id="RWJN01000013">
    <property type="protein sequence ID" value="TCD70881.1"/>
    <property type="molecule type" value="Genomic_DNA"/>
</dbReference>
<organism evidence="2 3">
    <name type="scientific">Steccherinum ochraceum</name>
    <dbReference type="NCBI Taxonomy" id="92696"/>
    <lineage>
        <taxon>Eukaryota</taxon>
        <taxon>Fungi</taxon>
        <taxon>Dikarya</taxon>
        <taxon>Basidiomycota</taxon>
        <taxon>Agaricomycotina</taxon>
        <taxon>Agaricomycetes</taxon>
        <taxon>Polyporales</taxon>
        <taxon>Steccherinaceae</taxon>
        <taxon>Steccherinum</taxon>
    </lineage>
</organism>
<protein>
    <recommendedName>
        <fullName evidence="1">GSKIP domain-containing protein</fullName>
    </recommendedName>
</protein>
<dbReference type="AlphaFoldDB" id="A0A4R0RQ60"/>
<reference evidence="2 3" key="1">
    <citation type="submission" date="2018-11" db="EMBL/GenBank/DDBJ databases">
        <title>Genome assembly of Steccherinum ochraceum LE-BIN_3174, the white-rot fungus of the Steccherinaceae family (The Residual Polyporoid clade, Polyporales, Basidiomycota).</title>
        <authorList>
            <person name="Fedorova T.V."/>
            <person name="Glazunova O.A."/>
            <person name="Landesman E.O."/>
            <person name="Moiseenko K.V."/>
            <person name="Psurtseva N.V."/>
            <person name="Savinova O.S."/>
            <person name="Shakhova N.V."/>
            <person name="Tyazhelova T.V."/>
            <person name="Vasina D.V."/>
        </authorList>
    </citation>
    <scope>NUCLEOTIDE SEQUENCE [LARGE SCALE GENOMIC DNA]</scope>
    <source>
        <strain evidence="2 3">LE-BIN_3174</strain>
    </source>
</reference>
<dbReference type="InterPro" id="IPR023231">
    <property type="entry name" value="GSKIP_dom_sf"/>
</dbReference>
<dbReference type="Pfam" id="PF05303">
    <property type="entry name" value="GSKIP_dom"/>
    <property type="match status" value="1"/>
</dbReference>
<dbReference type="OrthoDB" id="5804279at2759"/>
<keyword evidence="3" id="KW-1185">Reference proteome</keyword>
<accession>A0A4R0RQ60</accession>
<sequence>MSSPEPPSTSFPTGELERALDEQLQSSGISGYKITQSSDLEAIAQVKLLEGNDVAVSLTSSGYALHGGQRELGFETVEDLLRSISAKYSEAMQKALMDKLAALQ</sequence>
<feature type="domain" description="GSKIP" evidence="1">
    <location>
        <begin position="35"/>
        <end position="103"/>
    </location>
</feature>
<dbReference type="Proteomes" id="UP000292702">
    <property type="component" value="Unassembled WGS sequence"/>
</dbReference>
<evidence type="ECO:0000259" key="1">
    <source>
        <dbReference type="Pfam" id="PF05303"/>
    </source>
</evidence>
<name>A0A4R0RQ60_9APHY</name>
<evidence type="ECO:0000313" key="2">
    <source>
        <dbReference type="EMBL" id="TCD70881.1"/>
    </source>
</evidence>
<evidence type="ECO:0000313" key="3">
    <source>
        <dbReference type="Proteomes" id="UP000292702"/>
    </source>
</evidence>
<dbReference type="InterPro" id="IPR007967">
    <property type="entry name" value="GSKIP_dom"/>
</dbReference>